<dbReference type="PROSITE" id="PS50887">
    <property type="entry name" value="GGDEF"/>
    <property type="match status" value="1"/>
</dbReference>
<keyword evidence="6" id="KW-0548">Nucleotidyltransferase</keyword>
<gene>
    <name evidence="6" type="ORF">ACFPQA_14825</name>
</gene>
<feature type="domain" description="GGDEF" evidence="5">
    <location>
        <begin position="316"/>
        <end position="449"/>
    </location>
</feature>
<evidence type="ECO:0000259" key="5">
    <source>
        <dbReference type="PROSITE" id="PS50887"/>
    </source>
</evidence>
<evidence type="ECO:0000259" key="4">
    <source>
        <dbReference type="PROSITE" id="PS50113"/>
    </source>
</evidence>
<evidence type="ECO:0000256" key="3">
    <source>
        <dbReference type="SAM" id="Coils"/>
    </source>
</evidence>
<accession>A0ABW0RRN8</accession>
<dbReference type="PANTHER" id="PTHR45138:SF9">
    <property type="entry name" value="DIGUANYLATE CYCLASE DGCM-RELATED"/>
    <property type="match status" value="1"/>
</dbReference>
<keyword evidence="7" id="KW-1185">Reference proteome</keyword>
<evidence type="ECO:0000313" key="7">
    <source>
        <dbReference type="Proteomes" id="UP001596055"/>
    </source>
</evidence>
<keyword evidence="3" id="KW-0175">Coiled coil</keyword>
<dbReference type="SMART" id="SM00086">
    <property type="entry name" value="PAC"/>
    <property type="match status" value="2"/>
</dbReference>
<name>A0ABW0RRN8_9GAMM</name>
<evidence type="ECO:0000313" key="6">
    <source>
        <dbReference type="EMBL" id="MFC5546335.1"/>
    </source>
</evidence>
<dbReference type="Pfam" id="PF08447">
    <property type="entry name" value="PAS_3"/>
    <property type="match status" value="2"/>
</dbReference>
<feature type="coiled-coil region" evidence="3">
    <location>
        <begin position="138"/>
        <end position="165"/>
    </location>
</feature>
<dbReference type="InterPro" id="IPR050469">
    <property type="entry name" value="Diguanylate_Cyclase"/>
</dbReference>
<organism evidence="6 7">
    <name type="scientific">Marinobacter koreensis</name>
    <dbReference type="NCBI Taxonomy" id="335974"/>
    <lineage>
        <taxon>Bacteria</taxon>
        <taxon>Pseudomonadati</taxon>
        <taxon>Pseudomonadota</taxon>
        <taxon>Gammaproteobacteria</taxon>
        <taxon>Pseudomonadales</taxon>
        <taxon>Marinobacteraceae</taxon>
        <taxon>Marinobacter</taxon>
    </lineage>
</organism>
<protein>
    <recommendedName>
        <fullName evidence="1">diguanylate cyclase</fullName>
        <ecNumber evidence="1">2.7.7.65</ecNumber>
    </recommendedName>
</protein>
<dbReference type="NCBIfam" id="TIGR00254">
    <property type="entry name" value="GGDEF"/>
    <property type="match status" value="1"/>
</dbReference>
<evidence type="ECO:0000256" key="1">
    <source>
        <dbReference type="ARBA" id="ARBA00012528"/>
    </source>
</evidence>
<dbReference type="NCBIfam" id="TIGR00229">
    <property type="entry name" value="sensory_box"/>
    <property type="match status" value="1"/>
</dbReference>
<dbReference type="InterPro" id="IPR043128">
    <property type="entry name" value="Rev_trsase/Diguanyl_cyclase"/>
</dbReference>
<dbReference type="PANTHER" id="PTHR45138">
    <property type="entry name" value="REGULATORY COMPONENTS OF SENSORY TRANSDUCTION SYSTEM"/>
    <property type="match status" value="1"/>
</dbReference>
<dbReference type="Gene3D" id="3.30.70.270">
    <property type="match status" value="1"/>
</dbReference>
<keyword evidence="6" id="KW-0808">Transferase</keyword>
<dbReference type="GO" id="GO:0052621">
    <property type="term" value="F:diguanylate cyclase activity"/>
    <property type="evidence" value="ECO:0007669"/>
    <property type="project" value="UniProtKB-EC"/>
</dbReference>
<dbReference type="InterPro" id="IPR029787">
    <property type="entry name" value="Nucleotide_cyclase"/>
</dbReference>
<dbReference type="SMART" id="SM00091">
    <property type="entry name" value="PAS"/>
    <property type="match status" value="2"/>
</dbReference>
<dbReference type="InterPro" id="IPR000014">
    <property type="entry name" value="PAS"/>
</dbReference>
<dbReference type="EC" id="2.7.7.65" evidence="1"/>
<dbReference type="SMART" id="SM00267">
    <property type="entry name" value="GGDEF"/>
    <property type="match status" value="1"/>
</dbReference>
<feature type="domain" description="PAC" evidence="4">
    <location>
        <begin position="94"/>
        <end position="147"/>
    </location>
</feature>
<proteinExistence type="predicted"/>
<dbReference type="Proteomes" id="UP001596055">
    <property type="component" value="Unassembled WGS sequence"/>
</dbReference>
<dbReference type="EMBL" id="JBHSNL010000006">
    <property type="protein sequence ID" value="MFC5546335.1"/>
    <property type="molecule type" value="Genomic_DNA"/>
</dbReference>
<dbReference type="InterPro" id="IPR001610">
    <property type="entry name" value="PAC"/>
</dbReference>
<dbReference type="CDD" id="cd00130">
    <property type="entry name" value="PAS"/>
    <property type="match status" value="2"/>
</dbReference>
<dbReference type="RefSeq" id="WP_248156668.1">
    <property type="nucleotide sequence ID" value="NZ_JAKZAJ010000002.1"/>
</dbReference>
<comment type="caution">
    <text evidence="6">The sequence shown here is derived from an EMBL/GenBank/DDBJ whole genome shotgun (WGS) entry which is preliminary data.</text>
</comment>
<dbReference type="InterPro" id="IPR013655">
    <property type="entry name" value="PAS_fold_3"/>
</dbReference>
<dbReference type="InterPro" id="IPR000160">
    <property type="entry name" value="GGDEF_dom"/>
</dbReference>
<sequence length="454" mass="52111">MNDASGPADSAYLGQGEAARLRTILEGTRAGTWEWNVQTGETVFNERWAEIIGYTLDELKLISIKTWLTHTHPDDLVVSDQRLQAHFRGDTDYYECEARMRHKDGHWVWVRDYGRLVSRTPEGEPEWMSGTHIDISASRAYQEKLETLQAEQQRTIERLEKMASRIPGLVYQFEMRPDGSIRFPYASAGIARIYNVTPDQVREDATRIFDAIHPDDHAHVREAAEASRLSGEDWICEYRVIVDDEIRWVFGRARPDFRDDGRIVWYGSILDITAQKELEERLRQIAVTDELTGSANRRQFMELLSREFFRYKRNGPGYAVILFDFDWFKQVNDRFGHNVGDLVLKETTRVLQDELRASDTLGRVGGEEFAILLPDSDMDSARQLAERLRQTIARHRFEGTDATLQGTITCGVAVADPDDDQSNTIMLRADKALYHGKSAGRNRVETFRSSGNAR</sequence>
<dbReference type="SUPFAM" id="SSF55785">
    <property type="entry name" value="PYP-like sensor domain (PAS domain)"/>
    <property type="match status" value="2"/>
</dbReference>
<dbReference type="Gene3D" id="3.30.450.20">
    <property type="entry name" value="PAS domain"/>
    <property type="match status" value="2"/>
</dbReference>
<reference evidence="7" key="1">
    <citation type="journal article" date="2019" name="Int. J. Syst. Evol. Microbiol.">
        <title>The Global Catalogue of Microorganisms (GCM) 10K type strain sequencing project: providing services to taxonomists for standard genome sequencing and annotation.</title>
        <authorList>
            <consortium name="The Broad Institute Genomics Platform"/>
            <consortium name="The Broad Institute Genome Sequencing Center for Infectious Disease"/>
            <person name="Wu L."/>
            <person name="Ma J."/>
        </authorList>
    </citation>
    <scope>NUCLEOTIDE SEQUENCE [LARGE SCALE GENOMIC DNA]</scope>
    <source>
        <strain evidence="7">CGMCC 4.1799</strain>
    </source>
</reference>
<dbReference type="InterPro" id="IPR000700">
    <property type="entry name" value="PAS-assoc_C"/>
</dbReference>
<dbReference type="PROSITE" id="PS50113">
    <property type="entry name" value="PAC"/>
    <property type="match status" value="1"/>
</dbReference>
<evidence type="ECO:0000256" key="2">
    <source>
        <dbReference type="ARBA" id="ARBA00034247"/>
    </source>
</evidence>
<dbReference type="SUPFAM" id="SSF55073">
    <property type="entry name" value="Nucleotide cyclase"/>
    <property type="match status" value="1"/>
</dbReference>
<dbReference type="Pfam" id="PF00990">
    <property type="entry name" value="GGDEF"/>
    <property type="match status" value="1"/>
</dbReference>
<dbReference type="InterPro" id="IPR035965">
    <property type="entry name" value="PAS-like_dom_sf"/>
</dbReference>
<comment type="catalytic activity">
    <reaction evidence="2">
        <text>2 GTP = 3',3'-c-di-GMP + 2 diphosphate</text>
        <dbReference type="Rhea" id="RHEA:24898"/>
        <dbReference type="ChEBI" id="CHEBI:33019"/>
        <dbReference type="ChEBI" id="CHEBI:37565"/>
        <dbReference type="ChEBI" id="CHEBI:58805"/>
        <dbReference type="EC" id="2.7.7.65"/>
    </reaction>
</comment>
<dbReference type="CDD" id="cd01949">
    <property type="entry name" value="GGDEF"/>
    <property type="match status" value="1"/>
</dbReference>